<dbReference type="InterPro" id="IPR019479">
    <property type="entry name" value="Peroxiredoxin_C"/>
</dbReference>
<evidence type="ECO:0000256" key="9">
    <source>
        <dbReference type="PIRNR" id="PIRNR000239"/>
    </source>
</evidence>
<dbReference type="PANTHER" id="PTHR10681">
    <property type="entry name" value="THIOREDOXIN PEROXIDASE"/>
    <property type="match status" value="1"/>
</dbReference>
<dbReference type="GO" id="GO:0019430">
    <property type="term" value="P:removal of superoxide radicals"/>
    <property type="evidence" value="ECO:0007669"/>
    <property type="project" value="TreeGrafter"/>
</dbReference>
<name>A0A1I7ZPW9_9BILA</name>
<evidence type="ECO:0000313" key="14">
    <source>
        <dbReference type="WBParaSite" id="L893_g28360.t1"/>
    </source>
</evidence>
<sequence>MSKAFVGQSAPEFTADAVVDGDFKTISLREYRGKYVVLFFYPLDFTFVCPTEIIAFSERYEEFKKLDTVVLACSTDSKFSHLAWINQPRKHGGLGEMNIPIIADTNHKISTDYGVLKEDEGIAYRGLFIIDSTGELRQITINDLPVGRSVDETLRLVQAFQYTDAHGEVCPAGWQPGKDTIKPDQSQEYFSKHN</sequence>
<dbReference type="EC" id="1.11.1.24" evidence="2"/>
<dbReference type="Pfam" id="PF00578">
    <property type="entry name" value="AhpC-TSA"/>
    <property type="match status" value="1"/>
</dbReference>
<accession>A0A1I7ZPW9</accession>
<keyword evidence="7 9" id="KW-0676">Redox-active center</keyword>
<dbReference type="InterPro" id="IPR050217">
    <property type="entry name" value="Peroxiredoxin"/>
</dbReference>
<dbReference type="Pfam" id="PF10417">
    <property type="entry name" value="1-cysPrx_C"/>
    <property type="match status" value="1"/>
</dbReference>
<evidence type="ECO:0000256" key="11">
    <source>
        <dbReference type="SAM" id="MobiDB-lite"/>
    </source>
</evidence>
<dbReference type="PROSITE" id="PS51352">
    <property type="entry name" value="THIOREDOXIN_2"/>
    <property type="match status" value="1"/>
</dbReference>
<proteinExistence type="inferred from homology"/>
<evidence type="ECO:0000259" key="12">
    <source>
        <dbReference type="PROSITE" id="PS51352"/>
    </source>
</evidence>
<dbReference type="Proteomes" id="UP000095287">
    <property type="component" value="Unplaced"/>
</dbReference>
<dbReference type="GO" id="GO:0042744">
    <property type="term" value="P:hydrogen peroxide catabolic process"/>
    <property type="evidence" value="ECO:0007669"/>
    <property type="project" value="TreeGrafter"/>
</dbReference>
<feature type="domain" description="Thioredoxin" evidence="12">
    <location>
        <begin position="4"/>
        <end position="162"/>
    </location>
</feature>
<keyword evidence="6" id="KW-1015">Disulfide bond</keyword>
<keyword evidence="4 9" id="KW-0049">Antioxidant</keyword>
<comment type="catalytic activity">
    <reaction evidence="8">
        <text>a hydroperoxide + [thioredoxin]-dithiol = an alcohol + [thioredoxin]-disulfide + H2O</text>
        <dbReference type="Rhea" id="RHEA:62620"/>
        <dbReference type="Rhea" id="RHEA-COMP:10698"/>
        <dbReference type="Rhea" id="RHEA-COMP:10700"/>
        <dbReference type="ChEBI" id="CHEBI:15377"/>
        <dbReference type="ChEBI" id="CHEBI:29950"/>
        <dbReference type="ChEBI" id="CHEBI:30879"/>
        <dbReference type="ChEBI" id="CHEBI:35924"/>
        <dbReference type="ChEBI" id="CHEBI:50058"/>
        <dbReference type="EC" id="1.11.1.24"/>
    </reaction>
</comment>
<comment type="function">
    <text evidence="9">Thiol-specific peroxidase that catalyzes the reduction of hydrogen peroxide and organic hydroperoxides to water and alcohols, respectively.</text>
</comment>
<evidence type="ECO:0000256" key="5">
    <source>
        <dbReference type="ARBA" id="ARBA00023002"/>
    </source>
</evidence>
<dbReference type="GO" id="GO:0045454">
    <property type="term" value="P:cell redox homeostasis"/>
    <property type="evidence" value="ECO:0007669"/>
    <property type="project" value="TreeGrafter"/>
</dbReference>
<keyword evidence="13" id="KW-1185">Reference proteome</keyword>
<dbReference type="WBParaSite" id="L893_g28360.t1">
    <property type="protein sequence ID" value="L893_g28360.t1"/>
    <property type="gene ID" value="L893_g28360"/>
</dbReference>
<dbReference type="InterPro" id="IPR000866">
    <property type="entry name" value="AhpC/TSA"/>
</dbReference>
<evidence type="ECO:0000256" key="4">
    <source>
        <dbReference type="ARBA" id="ARBA00022862"/>
    </source>
</evidence>
<reference evidence="14" key="1">
    <citation type="submission" date="2016-11" db="UniProtKB">
        <authorList>
            <consortium name="WormBaseParasite"/>
        </authorList>
    </citation>
    <scope>IDENTIFICATION</scope>
</reference>
<evidence type="ECO:0000256" key="10">
    <source>
        <dbReference type="PIRSR" id="PIRSR000239-1"/>
    </source>
</evidence>
<dbReference type="AlphaFoldDB" id="A0A1I7ZPW9"/>
<evidence type="ECO:0000256" key="1">
    <source>
        <dbReference type="ARBA" id="ARBA00009796"/>
    </source>
</evidence>
<dbReference type="Gene3D" id="3.40.30.10">
    <property type="entry name" value="Glutaredoxin"/>
    <property type="match status" value="1"/>
</dbReference>
<dbReference type="PIRSF" id="PIRSF000239">
    <property type="entry name" value="AHPC"/>
    <property type="match status" value="1"/>
</dbReference>
<evidence type="ECO:0000256" key="7">
    <source>
        <dbReference type="ARBA" id="ARBA00023284"/>
    </source>
</evidence>
<dbReference type="SUPFAM" id="SSF52833">
    <property type="entry name" value="Thioredoxin-like"/>
    <property type="match status" value="1"/>
</dbReference>
<dbReference type="InterPro" id="IPR024706">
    <property type="entry name" value="Peroxiredoxin_AhpC-typ"/>
</dbReference>
<dbReference type="InterPro" id="IPR013766">
    <property type="entry name" value="Thioredoxin_domain"/>
</dbReference>
<protein>
    <recommendedName>
        <fullName evidence="2">thioredoxin-dependent peroxiredoxin</fullName>
        <ecNumber evidence="2">1.11.1.24</ecNumber>
    </recommendedName>
</protein>
<dbReference type="CDD" id="cd03015">
    <property type="entry name" value="PRX_Typ2cys"/>
    <property type="match status" value="1"/>
</dbReference>
<dbReference type="FunFam" id="3.40.30.10:FF:000003">
    <property type="entry name" value="Peroxiredoxin 1"/>
    <property type="match status" value="1"/>
</dbReference>
<dbReference type="PANTHER" id="PTHR10681:SF163">
    <property type="entry name" value="AT16346P-RELATED"/>
    <property type="match status" value="1"/>
</dbReference>
<feature type="active site" description="Cysteine sulfenic acid (-SOH) intermediate; for peroxidase activity" evidence="10">
    <location>
        <position position="49"/>
    </location>
</feature>
<organism evidence="13 14">
    <name type="scientific">Steinernema glaseri</name>
    <dbReference type="NCBI Taxonomy" id="37863"/>
    <lineage>
        <taxon>Eukaryota</taxon>
        <taxon>Metazoa</taxon>
        <taxon>Ecdysozoa</taxon>
        <taxon>Nematoda</taxon>
        <taxon>Chromadorea</taxon>
        <taxon>Rhabditida</taxon>
        <taxon>Tylenchina</taxon>
        <taxon>Panagrolaimomorpha</taxon>
        <taxon>Strongyloidoidea</taxon>
        <taxon>Steinernematidae</taxon>
        <taxon>Steinernema</taxon>
    </lineage>
</organism>
<dbReference type="GO" id="GO:0008379">
    <property type="term" value="F:thioredoxin peroxidase activity"/>
    <property type="evidence" value="ECO:0007669"/>
    <property type="project" value="TreeGrafter"/>
</dbReference>
<dbReference type="GO" id="GO:0005829">
    <property type="term" value="C:cytosol"/>
    <property type="evidence" value="ECO:0007669"/>
    <property type="project" value="TreeGrafter"/>
</dbReference>
<evidence type="ECO:0000256" key="6">
    <source>
        <dbReference type="ARBA" id="ARBA00023157"/>
    </source>
</evidence>
<comment type="similarity">
    <text evidence="1">Belongs to the peroxiredoxin family. AhpC/Prx1 subfamily.</text>
</comment>
<evidence type="ECO:0000256" key="8">
    <source>
        <dbReference type="ARBA" id="ARBA00049091"/>
    </source>
</evidence>
<dbReference type="InterPro" id="IPR036249">
    <property type="entry name" value="Thioredoxin-like_sf"/>
</dbReference>
<keyword evidence="3 9" id="KW-0575">Peroxidase</keyword>
<evidence type="ECO:0000256" key="3">
    <source>
        <dbReference type="ARBA" id="ARBA00022559"/>
    </source>
</evidence>
<keyword evidence="5 9" id="KW-0560">Oxidoreductase</keyword>
<feature type="compositionally biased region" description="Polar residues" evidence="11">
    <location>
        <begin position="183"/>
        <end position="194"/>
    </location>
</feature>
<evidence type="ECO:0000313" key="13">
    <source>
        <dbReference type="Proteomes" id="UP000095287"/>
    </source>
</evidence>
<evidence type="ECO:0000256" key="2">
    <source>
        <dbReference type="ARBA" id="ARBA00013017"/>
    </source>
</evidence>
<feature type="region of interest" description="Disordered" evidence="11">
    <location>
        <begin position="173"/>
        <end position="194"/>
    </location>
</feature>